<dbReference type="PANTHER" id="PTHR45770">
    <property type="entry name" value="ATP-DEPENDENT 6-PHOSPHOFRUCTOKINASE 1"/>
    <property type="match status" value="1"/>
</dbReference>
<keyword evidence="1" id="KW-0021">Allosteric enzyme</keyword>
<evidence type="ECO:0000313" key="2">
    <source>
        <dbReference type="EMBL" id="KAG2332526.1"/>
    </source>
</evidence>
<dbReference type="AlphaFoldDB" id="A0A8X7WN53"/>
<evidence type="ECO:0000256" key="1">
    <source>
        <dbReference type="ARBA" id="ARBA00022533"/>
    </source>
</evidence>
<keyword evidence="3" id="KW-1185">Reference proteome</keyword>
<reference evidence="2 3" key="1">
    <citation type="submission" date="2020-02" db="EMBL/GenBank/DDBJ databases">
        <authorList>
            <person name="Ma Q."/>
            <person name="Huang Y."/>
            <person name="Song X."/>
            <person name="Pei D."/>
        </authorList>
    </citation>
    <scope>NUCLEOTIDE SEQUENCE [LARGE SCALE GENOMIC DNA]</scope>
    <source>
        <strain evidence="2">Sxm20200214</strain>
        <tissue evidence="2">Leaf</tissue>
    </source>
</reference>
<accession>A0A8X7WN53</accession>
<dbReference type="Proteomes" id="UP000886595">
    <property type="component" value="Unassembled WGS sequence"/>
</dbReference>
<evidence type="ECO:0000313" key="3">
    <source>
        <dbReference type="Proteomes" id="UP000886595"/>
    </source>
</evidence>
<dbReference type="OrthoDB" id="537915at2759"/>
<proteinExistence type="predicted"/>
<gene>
    <name evidence="2" type="ORF">Bca52824_003706</name>
</gene>
<dbReference type="EMBL" id="JAAMPC010000001">
    <property type="protein sequence ID" value="KAG2332526.1"/>
    <property type="molecule type" value="Genomic_DNA"/>
</dbReference>
<name>A0A8X7WN53_BRACI</name>
<sequence>MTKGYLCMLHKLAEMSIATLPPESAFYLEGKGGLLEFIEKQIKLNGHMVIVFAEEAVQELMCKSMESNRRL</sequence>
<comment type="caution">
    <text evidence="2">The sequence shown here is derived from an EMBL/GenBank/DDBJ whole genome shotgun (WGS) entry which is preliminary data.</text>
</comment>
<dbReference type="InterPro" id="IPR050929">
    <property type="entry name" value="PFKA"/>
</dbReference>
<organism evidence="2 3">
    <name type="scientific">Brassica carinata</name>
    <name type="common">Ethiopian mustard</name>
    <name type="synonym">Abyssinian cabbage</name>
    <dbReference type="NCBI Taxonomy" id="52824"/>
    <lineage>
        <taxon>Eukaryota</taxon>
        <taxon>Viridiplantae</taxon>
        <taxon>Streptophyta</taxon>
        <taxon>Embryophyta</taxon>
        <taxon>Tracheophyta</taxon>
        <taxon>Spermatophyta</taxon>
        <taxon>Magnoliopsida</taxon>
        <taxon>eudicotyledons</taxon>
        <taxon>Gunneridae</taxon>
        <taxon>Pentapetalae</taxon>
        <taxon>rosids</taxon>
        <taxon>malvids</taxon>
        <taxon>Brassicales</taxon>
        <taxon>Brassicaceae</taxon>
        <taxon>Brassiceae</taxon>
        <taxon>Brassica</taxon>
    </lineage>
</organism>
<protein>
    <submittedName>
        <fullName evidence="2">Uncharacterized protein</fullName>
    </submittedName>
</protein>
<dbReference type="GO" id="GO:0003824">
    <property type="term" value="F:catalytic activity"/>
    <property type="evidence" value="ECO:0007669"/>
    <property type="project" value="UniProtKB-KW"/>
</dbReference>